<protein>
    <recommendedName>
        <fullName evidence="2">HMA domain-containing protein</fullName>
    </recommendedName>
</protein>
<evidence type="ECO:0000313" key="1">
    <source>
        <dbReference type="EMBL" id="KKM63459.1"/>
    </source>
</evidence>
<evidence type="ECO:0008006" key="2">
    <source>
        <dbReference type="Google" id="ProtNLM"/>
    </source>
</evidence>
<accession>A0A0F9J1E4</accession>
<sequence>MKIQDRIKRLTGVVNAHWDSEHSRLVVFYHAIPLDTIKIRVVGEIASIQLQRSVEEFTFWEV</sequence>
<dbReference type="EMBL" id="LAZR01011093">
    <property type="protein sequence ID" value="KKM63459.1"/>
    <property type="molecule type" value="Genomic_DNA"/>
</dbReference>
<gene>
    <name evidence="1" type="ORF">LCGC14_1511200</name>
</gene>
<dbReference type="AlphaFoldDB" id="A0A0F9J1E4"/>
<proteinExistence type="predicted"/>
<name>A0A0F9J1E4_9ZZZZ</name>
<reference evidence="1" key="1">
    <citation type="journal article" date="2015" name="Nature">
        <title>Complex archaea that bridge the gap between prokaryotes and eukaryotes.</title>
        <authorList>
            <person name="Spang A."/>
            <person name="Saw J.H."/>
            <person name="Jorgensen S.L."/>
            <person name="Zaremba-Niedzwiedzka K."/>
            <person name="Martijn J."/>
            <person name="Lind A.E."/>
            <person name="van Eijk R."/>
            <person name="Schleper C."/>
            <person name="Guy L."/>
            <person name="Ettema T.J."/>
        </authorList>
    </citation>
    <scope>NUCLEOTIDE SEQUENCE</scope>
</reference>
<comment type="caution">
    <text evidence="1">The sequence shown here is derived from an EMBL/GenBank/DDBJ whole genome shotgun (WGS) entry which is preliminary data.</text>
</comment>
<organism evidence="1">
    <name type="scientific">marine sediment metagenome</name>
    <dbReference type="NCBI Taxonomy" id="412755"/>
    <lineage>
        <taxon>unclassified sequences</taxon>
        <taxon>metagenomes</taxon>
        <taxon>ecological metagenomes</taxon>
    </lineage>
</organism>